<dbReference type="Pfam" id="PF13377">
    <property type="entry name" value="Peripla_BP_3"/>
    <property type="match status" value="1"/>
</dbReference>
<dbReference type="InterPro" id="IPR028082">
    <property type="entry name" value="Peripla_BP_I"/>
</dbReference>
<dbReference type="PRINTS" id="PR00036">
    <property type="entry name" value="HTHLACI"/>
</dbReference>
<dbReference type="CDD" id="cd01392">
    <property type="entry name" value="HTH_LacI"/>
    <property type="match status" value="1"/>
</dbReference>
<keyword evidence="3" id="KW-0804">Transcription</keyword>
<dbReference type="Gene3D" id="1.10.260.40">
    <property type="entry name" value="lambda repressor-like DNA-binding domains"/>
    <property type="match status" value="1"/>
</dbReference>
<sequence length="341" mass="37091">MTTISDVAKKAGVSTATVSRVLANTDSVTPKTRERVMAAAEALNYKPNALARNLRVSSTRAILVVVPDISNPFFSEILRGIELVANKSGYQVLLGDSDNMLEREVEYLDFLRQRQADGMIMLTARMDQSLLENIAAQYPVVLGCEYFDEGSAINTVSVDNIRAGYKAAEHLIKLGHKRIGYISGPEGIVLSRDRLKGFQKAMSDYGLQPDELLIEVGSFSYDSGWTAMDRYLALEVGPTAVFAASDEMAIGAIKAARKAGLDVPKDLAVVGMDNIKFASIFEPSITTIAQPMCEIGCTAMELLLKVINKEAIPQKKVVLKDELIVRESCGGNLKITSETSD</sequence>
<dbReference type="AlphaFoldDB" id="A0A368ZNL4"/>
<dbReference type="PROSITE" id="PS50932">
    <property type="entry name" value="HTH_LACI_2"/>
    <property type="match status" value="1"/>
</dbReference>
<dbReference type="EMBL" id="QPJQ01000035">
    <property type="protein sequence ID" value="RCW96321.1"/>
    <property type="molecule type" value="Genomic_DNA"/>
</dbReference>
<keyword evidence="2" id="KW-0238">DNA-binding</keyword>
<evidence type="ECO:0000313" key="5">
    <source>
        <dbReference type="EMBL" id="RCW96321.1"/>
    </source>
</evidence>
<dbReference type="PANTHER" id="PTHR30146">
    <property type="entry name" value="LACI-RELATED TRANSCRIPTIONAL REPRESSOR"/>
    <property type="match status" value="1"/>
</dbReference>
<dbReference type="SMART" id="SM00354">
    <property type="entry name" value="HTH_LACI"/>
    <property type="match status" value="1"/>
</dbReference>
<reference evidence="5 6" key="1">
    <citation type="submission" date="2018-07" db="EMBL/GenBank/DDBJ databases">
        <title>Genomic Encyclopedia of Type Strains, Phase III (KMG-III): the genomes of soil and plant-associated and newly described type strains.</title>
        <authorList>
            <person name="Whitman W."/>
        </authorList>
    </citation>
    <scope>NUCLEOTIDE SEQUENCE [LARGE SCALE GENOMIC DNA]</scope>
    <source>
        <strain evidence="5 6">CECT 7731</strain>
    </source>
</reference>
<keyword evidence="1" id="KW-0805">Transcription regulation</keyword>
<evidence type="ECO:0000259" key="4">
    <source>
        <dbReference type="PROSITE" id="PS50932"/>
    </source>
</evidence>
<name>A0A368ZNL4_9GAMM</name>
<dbReference type="PROSITE" id="PS00356">
    <property type="entry name" value="HTH_LACI_1"/>
    <property type="match status" value="1"/>
</dbReference>
<evidence type="ECO:0000313" key="6">
    <source>
        <dbReference type="Proteomes" id="UP000253506"/>
    </source>
</evidence>
<dbReference type="InterPro" id="IPR000843">
    <property type="entry name" value="HTH_LacI"/>
</dbReference>
<dbReference type="Proteomes" id="UP000253506">
    <property type="component" value="Unassembled WGS sequence"/>
</dbReference>
<gene>
    <name evidence="5" type="ORF">DFP77_13524</name>
</gene>
<dbReference type="SUPFAM" id="SSF47413">
    <property type="entry name" value="lambda repressor-like DNA-binding domains"/>
    <property type="match status" value="1"/>
</dbReference>
<evidence type="ECO:0000256" key="1">
    <source>
        <dbReference type="ARBA" id="ARBA00023015"/>
    </source>
</evidence>
<comment type="caution">
    <text evidence="5">The sequence shown here is derived from an EMBL/GenBank/DDBJ whole genome shotgun (WGS) entry which is preliminary data.</text>
</comment>
<dbReference type="CDD" id="cd06284">
    <property type="entry name" value="PBP1_LacI-like"/>
    <property type="match status" value="1"/>
</dbReference>
<evidence type="ECO:0000256" key="3">
    <source>
        <dbReference type="ARBA" id="ARBA00023163"/>
    </source>
</evidence>
<dbReference type="InterPro" id="IPR010982">
    <property type="entry name" value="Lambda_DNA-bd_dom_sf"/>
</dbReference>
<dbReference type="SUPFAM" id="SSF53822">
    <property type="entry name" value="Periplasmic binding protein-like I"/>
    <property type="match status" value="1"/>
</dbReference>
<dbReference type="InterPro" id="IPR046335">
    <property type="entry name" value="LacI/GalR-like_sensor"/>
</dbReference>
<accession>A0A368ZNL4</accession>
<proteinExistence type="predicted"/>
<dbReference type="Gene3D" id="3.40.50.2300">
    <property type="match status" value="2"/>
</dbReference>
<dbReference type="OrthoDB" id="6619319at2"/>
<dbReference type="GO" id="GO:0000976">
    <property type="term" value="F:transcription cis-regulatory region binding"/>
    <property type="evidence" value="ECO:0007669"/>
    <property type="project" value="TreeGrafter"/>
</dbReference>
<dbReference type="Pfam" id="PF00356">
    <property type="entry name" value="LacI"/>
    <property type="match status" value="1"/>
</dbReference>
<protein>
    <submittedName>
        <fullName evidence="5">LacI family transcriptional regulator</fullName>
    </submittedName>
</protein>
<dbReference type="GO" id="GO:0003700">
    <property type="term" value="F:DNA-binding transcription factor activity"/>
    <property type="evidence" value="ECO:0007669"/>
    <property type="project" value="TreeGrafter"/>
</dbReference>
<feature type="domain" description="HTH lacI-type" evidence="4">
    <location>
        <begin position="2"/>
        <end position="56"/>
    </location>
</feature>
<dbReference type="PANTHER" id="PTHR30146:SF109">
    <property type="entry name" value="HTH-TYPE TRANSCRIPTIONAL REGULATOR GALS"/>
    <property type="match status" value="1"/>
</dbReference>
<organism evidence="5 6">
    <name type="scientific">Marinomonas foliarum</name>
    <dbReference type="NCBI Taxonomy" id="491950"/>
    <lineage>
        <taxon>Bacteria</taxon>
        <taxon>Pseudomonadati</taxon>
        <taxon>Pseudomonadota</taxon>
        <taxon>Gammaproteobacteria</taxon>
        <taxon>Oceanospirillales</taxon>
        <taxon>Oceanospirillaceae</taxon>
        <taxon>Marinomonas</taxon>
    </lineage>
</organism>
<dbReference type="RefSeq" id="WP_114413212.1">
    <property type="nucleotide sequence ID" value="NZ_QPJQ01000035.1"/>
</dbReference>
<evidence type="ECO:0000256" key="2">
    <source>
        <dbReference type="ARBA" id="ARBA00023125"/>
    </source>
</evidence>